<protein>
    <submittedName>
        <fullName evidence="4">Uncharacterized protein</fullName>
    </submittedName>
</protein>
<evidence type="ECO:0000313" key="4">
    <source>
        <dbReference type="EMBL" id="TRB72853.1"/>
    </source>
</evidence>
<comment type="caution">
    <text evidence="4">The sequence shown here is derived from an EMBL/GenBank/DDBJ whole genome shotgun (WGS) entry which is preliminary data.</text>
</comment>
<keyword evidence="2" id="KW-0732">Signal</keyword>
<evidence type="ECO:0000256" key="1">
    <source>
        <dbReference type="SAM" id="MobiDB-lite"/>
    </source>
</evidence>
<gene>
    <name evidence="4" type="ORF">FEA53_11265</name>
    <name evidence="3" type="ORF">FEB89_12580</name>
</gene>
<reference evidence="5 6" key="1">
    <citation type="journal article" date="2019" name="Vet. Microbiol.">
        <title>Genetic characterization of susceptible and multi-drug resistant Mannheimia haemolytica isolated from high-risk stocker calves prior to and after antimicrobial metaphylaxis.</title>
        <authorList>
            <person name="Snyder E.R."/>
            <person name="Alvarez-Narvaez S."/>
            <person name="Credille B.C."/>
        </authorList>
    </citation>
    <scope>NUCLEOTIDE SEQUENCE [LARGE SCALE GENOMIC DNA]</scope>
    <source>
        <strain evidence="4 5">UGA-R5-128-1</strain>
        <strain evidence="3 6">UGA-R7-163-1</strain>
    </source>
</reference>
<dbReference type="RefSeq" id="WP_006253540.1">
    <property type="nucleotide sequence ID" value="NZ_CP011098.1"/>
</dbReference>
<dbReference type="Proteomes" id="UP000315164">
    <property type="component" value="Unassembled WGS sequence"/>
</dbReference>
<dbReference type="GeneID" id="67368715"/>
<feature type="chain" id="PRO_5043355105" evidence="2">
    <location>
        <begin position="20"/>
        <end position="230"/>
    </location>
</feature>
<dbReference type="Proteomes" id="UP000318394">
    <property type="component" value="Unassembled WGS sequence"/>
</dbReference>
<dbReference type="KEGG" id="mhaq:WC39_05285"/>
<organism evidence="4 5">
    <name type="scientific">Mannheimia haemolytica</name>
    <name type="common">Pasteurella haemolytica</name>
    <dbReference type="NCBI Taxonomy" id="75985"/>
    <lineage>
        <taxon>Bacteria</taxon>
        <taxon>Pseudomonadati</taxon>
        <taxon>Pseudomonadota</taxon>
        <taxon>Gammaproteobacteria</taxon>
        <taxon>Pasteurellales</taxon>
        <taxon>Pasteurellaceae</taxon>
        <taxon>Mannheimia</taxon>
    </lineage>
</organism>
<dbReference type="OrthoDB" id="10009494at2"/>
<evidence type="ECO:0000313" key="3">
    <source>
        <dbReference type="EMBL" id="TRB34745.1"/>
    </source>
</evidence>
<accession>A0A547E9T7</accession>
<feature type="signal peptide" evidence="2">
    <location>
        <begin position="1"/>
        <end position="19"/>
    </location>
</feature>
<feature type="compositionally biased region" description="Basic and acidic residues" evidence="1">
    <location>
        <begin position="85"/>
        <end position="108"/>
    </location>
</feature>
<name>A0A547E9T7_MANHA</name>
<sequence>MKKIFVSALLLTCSLSALGNSSYELIIDSMQDLEKHKPEILSIPEADRNTFIRYMMRKELRIKLNQGRLADGLTVREAIQNQQAFEKDRNSKMQQEKQKKETEKAEKEKAVTDFNQKFELSITGARKAKNALNQDILLVSLSLKNNSDKPIIAVQPDIQFVLGEDKQTISSMRPKKFENGIPPNGSEIFEFGFDLDDMFALKAEKNIEKLRAVFQTAEVLFADGTTEKLQ</sequence>
<keyword evidence="6" id="KW-1185">Reference proteome</keyword>
<evidence type="ECO:0000313" key="6">
    <source>
        <dbReference type="Proteomes" id="UP000318394"/>
    </source>
</evidence>
<proteinExistence type="predicted"/>
<evidence type="ECO:0000313" key="5">
    <source>
        <dbReference type="Proteomes" id="UP000315164"/>
    </source>
</evidence>
<dbReference type="EMBL" id="VAJI01000043">
    <property type="protein sequence ID" value="TRB34745.1"/>
    <property type="molecule type" value="Genomic_DNA"/>
</dbReference>
<evidence type="ECO:0000256" key="2">
    <source>
        <dbReference type="SAM" id="SignalP"/>
    </source>
</evidence>
<dbReference type="KEGG" id="mhay:VK67_05990"/>
<feature type="region of interest" description="Disordered" evidence="1">
    <location>
        <begin position="84"/>
        <end position="108"/>
    </location>
</feature>
<dbReference type="EMBL" id="VAJB01000030">
    <property type="protein sequence ID" value="TRB72853.1"/>
    <property type="molecule type" value="Genomic_DNA"/>
</dbReference>
<dbReference type="AlphaFoldDB" id="A0A547E9T7"/>